<comment type="caution">
    <text evidence="1">The sequence shown here is derived from an EMBL/GenBank/DDBJ whole genome shotgun (WGS) entry which is preliminary data.</text>
</comment>
<gene>
    <name evidence="1" type="ORF">L1987_33138</name>
</gene>
<proteinExistence type="predicted"/>
<reference evidence="2" key="1">
    <citation type="journal article" date="2022" name="Mol. Ecol. Resour.">
        <title>The genomes of chicory, endive, great burdock and yacon provide insights into Asteraceae palaeo-polyploidization history and plant inulin production.</title>
        <authorList>
            <person name="Fan W."/>
            <person name="Wang S."/>
            <person name="Wang H."/>
            <person name="Wang A."/>
            <person name="Jiang F."/>
            <person name="Liu H."/>
            <person name="Zhao H."/>
            <person name="Xu D."/>
            <person name="Zhang Y."/>
        </authorList>
    </citation>
    <scope>NUCLEOTIDE SEQUENCE [LARGE SCALE GENOMIC DNA]</scope>
    <source>
        <strain evidence="2">cv. Yunnan</strain>
    </source>
</reference>
<evidence type="ECO:0000313" key="1">
    <source>
        <dbReference type="EMBL" id="KAI3797874.1"/>
    </source>
</evidence>
<protein>
    <submittedName>
        <fullName evidence="1">Uncharacterized protein</fullName>
    </submittedName>
</protein>
<evidence type="ECO:0000313" key="2">
    <source>
        <dbReference type="Proteomes" id="UP001056120"/>
    </source>
</evidence>
<keyword evidence="2" id="KW-1185">Reference proteome</keyword>
<reference evidence="1 2" key="2">
    <citation type="journal article" date="2022" name="Mol. Ecol. Resour.">
        <title>The genomes of chicory, endive, great burdock and yacon provide insights into Asteraceae paleo-polyploidization history and plant inulin production.</title>
        <authorList>
            <person name="Fan W."/>
            <person name="Wang S."/>
            <person name="Wang H."/>
            <person name="Wang A."/>
            <person name="Jiang F."/>
            <person name="Liu H."/>
            <person name="Zhao H."/>
            <person name="Xu D."/>
            <person name="Zhang Y."/>
        </authorList>
    </citation>
    <scope>NUCLEOTIDE SEQUENCE [LARGE SCALE GENOMIC DNA]</scope>
    <source>
        <strain evidence="2">cv. Yunnan</strain>
        <tissue evidence="1">Leaves</tissue>
    </source>
</reference>
<organism evidence="1 2">
    <name type="scientific">Smallanthus sonchifolius</name>
    <dbReference type="NCBI Taxonomy" id="185202"/>
    <lineage>
        <taxon>Eukaryota</taxon>
        <taxon>Viridiplantae</taxon>
        <taxon>Streptophyta</taxon>
        <taxon>Embryophyta</taxon>
        <taxon>Tracheophyta</taxon>
        <taxon>Spermatophyta</taxon>
        <taxon>Magnoliopsida</taxon>
        <taxon>eudicotyledons</taxon>
        <taxon>Gunneridae</taxon>
        <taxon>Pentapetalae</taxon>
        <taxon>asterids</taxon>
        <taxon>campanulids</taxon>
        <taxon>Asterales</taxon>
        <taxon>Asteraceae</taxon>
        <taxon>Asteroideae</taxon>
        <taxon>Heliantheae alliance</taxon>
        <taxon>Millerieae</taxon>
        <taxon>Smallanthus</taxon>
    </lineage>
</organism>
<sequence>MINAFISDHRDSNLRESDVSESAPELGELSDWALNIEDPPDWLEEFKKKLVGSPLLRADIDDCSLSEILAQLGLIICDTPMEECVEGPEDPGEVLEFTPLEPPLLEPSPAISVHVEGSIPELSPSFRSPKSRSPRKRTRALRDVCELERVQTPSAGKSKGDELLGYLNRLTCNI</sequence>
<dbReference type="EMBL" id="CM042028">
    <property type="protein sequence ID" value="KAI3797874.1"/>
    <property type="molecule type" value="Genomic_DNA"/>
</dbReference>
<dbReference type="Proteomes" id="UP001056120">
    <property type="component" value="Linkage Group LG11"/>
</dbReference>
<name>A0ACB9HPP8_9ASTR</name>
<accession>A0ACB9HPP8</accession>